<organism evidence="4 5">
    <name type="scientific">Hortaea werneckii</name>
    <name type="common">Black yeast</name>
    <name type="synonym">Cladosporium werneckii</name>
    <dbReference type="NCBI Taxonomy" id="91943"/>
    <lineage>
        <taxon>Eukaryota</taxon>
        <taxon>Fungi</taxon>
        <taxon>Dikarya</taxon>
        <taxon>Ascomycota</taxon>
        <taxon>Pezizomycotina</taxon>
        <taxon>Dothideomycetes</taxon>
        <taxon>Dothideomycetidae</taxon>
        <taxon>Mycosphaerellales</taxon>
        <taxon>Teratosphaeriaceae</taxon>
        <taxon>Hortaea</taxon>
    </lineage>
</organism>
<comment type="caution">
    <text evidence="4">The sequence shown here is derived from an EMBL/GenBank/DDBJ whole genome shotgun (WGS) entry which is preliminary data.</text>
</comment>
<evidence type="ECO:0000313" key="3">
    <source>
        <dbReference type="EMBL" id="RMX76686.1"/>
    </source>
</evidence>
<keyword evidence="2" id="KW-0732">Signal</keyword>
<dbReference type="EMBL" id="QWIL01001016">
    <property type="protein sequence ID" value="RMY09116.1"/>
    <property type="molecule type" value="Genomic_DNA"/>
</dbReference>
<dbReference type="Proteomes" id="UP000271337">
    <property type="component" value="Unassembled WGS sequence"/>
</dbReference>
<feature type="compositionally biased region" description="Acidic residues" evidence="1">
    <location>
        <begin position="188"/>
        <end position="197"/>
    </location>
</feature>
<feature type="chain" id="PRO_5036086105" evidence="2">
    <location>
        <begin position="24"/>
        <end position="234"/>
    </location>
</feature>
<feature type="region of interest" description="Disordered" evidence="1">
    <location>
        <begin position="173"/>
        <end position="205"/>
    </location>
</feature>
<dbReference type="Proteomes" id="UP000281245">
    <property type="component" value="Unassembled WGS sequence"/>
</dbReference>
<gene>
    <name evidence="4" type="ORF">D0867_08814</name>
    <name evidence="3" type="ORF">D0869_10496</name>
</gene>
<evidence type="ECO:0000256" key="1">
    <source>
        <dbReference type="SAM" id="MobiDB-lite"/>
    </source>
</evidence>
<dbReference type="EMBL" id="QWIJ01001068">
    <property type="protein sequence ID" value="RMX76686.1"/>
    <property type="molecule type" value="Genomic_DNA"/>
</dbReference>
<proteinExistence type="predicted"/>
<dbReference type="OrthoDB" id="4991875at2759"/>
<dbReference type="VEuPathDB" id="FungiDB:BTJ68_11073"/>
<name>A0A3M6Z176_HORWE</name>
<dbReference type="AlphaFoldDB" id="A0A3M6Z176"/>
<reference evidence="5 6" key="1">
    <citation type="journal article" date="2018" name="BMC Genomics">
        <title>Genomic evidence for intraspecific hybridization in a clonal and extremely halotolerant yeast.</title>
        <authorList>
            <person name="Gostincar C."/>
            <person name="Stajich J.E."/>
            <person name="Zupancic J."/>
            <person name="Zalar P."/>
            <person name="Gunde-Cimerman N."/>
        </authorList>
    </citation>
    <scope>NUCLEOTIDE SEQUENCE [LARGE SCALE GENOMIC DNA]</scope>
    <source>
        <strain evidence="3 6">EXF-6656</strain>
        <strain evidence="4 5">EXF-6669</strain>
    </source>
</reference>
<feature type="compositionally biased region" description="Gly residues" evidence="1">
    <location>
        <begin position="177"/>
        <end position="187"/>
    </location>
</feature>
<evidence type="ECO:0000313" key="6">
    <source>
        <dbReference type="Proteomes" id="UP000281245"/>
    </source>
</evidence>
<sequence length="234" mass="22767">MLIMVRAFATAAALGAFTRAVLAQSATTTPTHTIWLPMASSGNVDASVITAAPNWTVYALGCGSASESAFPTACGLDAAYNITEGPSTLAYSFSNDVAKLPGATGTPLSPTDLVTMNCRMDGGTRASQAMCTGHSVIPGLGNGTDTTTLASSQLNYVPVTITAGVENLMRGAASGTMGAGEGSSGEGGEGDGGDGDGEGGVGSSGSAGGVVVMATRAGFAGATLAGFVGVVVLL</sequence>
<evidence type="ECO:0000313" key="4">
    <source>
        <dbReference type="EMBL" id="RMY09116.1"/>
    </source>
</evidence>
<evidence type="ECO:0000256" key="2">
    <source>
        <dbReference type="SAM" id="SignalP"/>
    </source>
</evidence>
<feature type="signal peptide" evidence="2">
    <location>
        <begin position="1"/>
        <end position="23"/>
    </location>
</feature>
<accession>A0A3M6Z176</accession>
<evidence type="ECO:0000313" key="5">
    <source>
        <dbReference type="Proteomes" id="UP000271337"/>
    </source>
</evidence>
<protein>
    <submittedName>
        <fullName evidence="4">Uncharacterized protein</fullName>
    </submittedName>
</protein>